<name>A0A1Z2XPL7_9FIRM</name>
<dbReference type="Proteomes" id="UP000196710">
    <property type="component" value="Chromosome"/>
</dbReference>
<dbReference type="Pfam" id="PF26018">
    <property type="entry name" value="BSH_RND_rel"/>
    <property type="match status" value="1"/>
</dbReference>
<reference evidence="3" key="1">
    <citation type="journal article" date="2017" name="Genome Announc.">
        <title>High-Quality Whole-Genome Sequences of the Oligo-Mouse-Microbiota Bacterial Community.</title>
        <authorList>
            <person name="Garzetti D."/>
            <person name="Brugiroux S."/>
            <person name="Bunk B."/>
            <person name="Pukall R."/>
            <person name="McCoy K.D."/>
            <person name="Macpherson A.J."/>
            <person name="Stecher B."/>
        </authorList>
    </citation>
    <scope>NUCLEOTIDE SEQUENCE</scope>
    <source>
        <strain evidence="3">KB18</strain>
    </source>
</reference>
<protein>
    <recommendedName>
        <fullName evidence="7">Membrane fusion protein biotin-lipoyl like domain-containing protein</fullName>
    </recommendedName>
</protein>
<dbReference type="KEGG" id="amur:ADH66_06555"/>
<gene>
    <name evidence="3" type="ORF">ADH66_06555</name>
    <name evidence="4" type="ORF">I5Q82_16655</name>
</gene>
<reference evidence="4 6" key="3">
    <citation type="submission" date="2020-11" db="EMBL/GenBank/DDBJ databases">
        <title>Closed and high quality bacterial genomes of the OMM12 community.</title>
        <authorList>
            <person name="Marbouty M."/>
            <person name="Lamy-Besnier Q."/>
            <person name="Debarbieux L."/>
            <person name="Koszul R."/>
        </authorList>
    </citation>
    <scope>NUCLEOTIDE SEQUENCE [LARGE SCALE GENOMIC DNA]</scope>
    <source>
        <strain evidence="4 6">KB18</strain>
    </source>
</reference>
<evidence type="ECO:0000313" key="4">
    <source>
        <dbReference type="EMBL" id="QQR29645.1"/>
    </source>
</evidence>
<dbReference type="EMBL" id="CP021422">
    <property type="protein sequence ID" value="ASB40354.1"/>
    <property type="molecule type" value="Genomic_DNA"/>
</dbReference>
<sequence>MKNRKLYAAAVITISLLVLLSVAFSAVNRRADSFTNNSLVTEEALYGEVVDSIQTQGFAVREESLISPNYTGVLNYRVANGARVSKGGVIADIFQSESDAAAQNMADRIEREIQSLSALSRPLDAYVSASAALGEQIYEELGSVVLDVQRGDFSSVANTKEALLLSLSRKQVLSGQESHEDYAQRVKELRAEKESLTTDQATNSIKAPVSGCFVTFADGLEKTVSIDEVKKLTPEKLEKLFALEGRDLPEQYIGKICEDFKWYMACLFDEDSMGKFDGVEDVTLDIPYASTATIPARVVAKNRDVDTGKTAVVFECTYMDADLAAVRNENVQVNVRTYSGVLVNEKALRFLDIEYEEKDKDGNTVTKVKENVKGVYVVYGGRLEFVQVFSEKDVNGYAVCKLELSEDEQENLVTDHTIRMYDQVVVGGVDLYDGKIVR</sequence>
<evidence type="ECO:0000259" key="2">
    <source>
        <dbReference type="Pfam" id="PF26018"/>
    </source>
</evidence>
<evidence type="ECO:0000313" key="6">
    <source>
        <dbReference type="Proteomes" id="UP000596035"/>
    </source>
</evidence>
<dbReference type="RefSeq" id="WP_066534147.1">
    <property type="nucleotide sequence ID" value="NZ_CAPVCI010000013.1"/>
</dbReference>
<dbReference type="InterPro" id="IPR058709">
    <property type="entry name" value="BSH_RND-rel"/>
</dbReference>
<keyword evidence="5" id="KW-1185">Reference proteome</keyword>
<evidence type="ECO:0000313" key="5">
    <source>
        <dbReference type="Proteomes" id="UP000196710"/>
    </source>
</evidence>
<evidence type="ECO:0008006" key="7">
    <source>
        <dbReference type="Google" id="ProtNLM"/>
    </source>
</evidence>
<accession>A0A1Z2XPL7</accession>
<evidence type="ECO:0000259" key="1">
    <source>
        <dbReference type="Pfam" id="PF26012"/>
    </source>
</evidence>
<reference evidence="5" key="2">
    <citation type="submission" date="2017-05" db="EMBL/GenBank/DDBJ databases">
        <title>Improved OligoMM genomes.</title>
        <authorList>
            <person name="Garzetti D."/>
        </authorList>
    </citation>
    <scope>NUCLEOTIDE SEQUENCE [LARGE SCALE GENOMIC DNA]</scope>
    <source>
        <strain evidence="5">KB18</strain>
    </source>
</reference>
<dbReference type="AlphaFoldDB" id="A0A1Z2XPL7"/>
<evidence type="ECO:0000313" key="3">
    <source>
        <dbReference type="EMBL" id="ASB40354.1"/>
    </source>
</evidence>
<dbReference type="Pfam" id="PF26012">
    <property type="entry name" value="HH_RND_rel"/>
    <property type="match status" value="1"/>
</dbReference>
<feature type="domain" description="RND related alpha-helical hairpin" evidence="1">
    <location>
        <begin position="100"/>
        <end position="197"/>
    </location>
</feature>
<dbReference type="EMBL" id="CP065321">
    <property type="protein sequence ID" value="QQR29645.1"/>
    <property type="molecule type" value="Genomic_DNA"/>
</dbReference>
<feature type="domain" description="RND related barrel-sandwich hybrid" evidence="2">
    <location>
        <begin position="65"/>
        <end position="240"/>
    </location>
</feature>
<dbReference type="InterPro" id="IPR058728">
    <property type="entry name" value="HH_RND-rel"/>
</dbReference>
<proteinExistence type="predicted"/>
<dbReference type="Proteomes" id="UP000596035">
    <property type="component" value="Chromosome"/>
</dbReference>
<organism evidence="4 6">
    <name type="scientific">Acutalibacter muris</name>
    <dbReference type="NCBI Taxonomy" id="1796620"/>
    <lineage>
        <taxon>Bacteria</taxon>
        <taxon>Bacillati</taxon>
        <taxon>Bacillota</taxon>
        <taxon>Clostridia</taxon>
        <taxon>Eubacteriales</taxon>
        <taxon>Acutalibacteraceae</taxon>
        <taxon>Acutalibacter</taxon>
    </lineage>
</organism>